<evidence type="ECO:0000313" key="2">
    <source>
        <dbReference type="Proteomes" id="UP001589667"/>
    </source>
</evidence>
<dbReference type="Proteomes" id="UP001589667">
    <property type="component" value="Unassembled WGS sequence"/>
</dbReference>
<name>A0ABV5SLV8_9MICO</name>
<gene>
    <name evidence="1" type="ORF">ACFFQV_03370</name>
</gene>
<sequence length="166" mass="18751">MPTRSIRVDDETHRAITELAYLLDATKTYVVADAIAEYAERRGSIVRIEGKVTFDELPVADRLALRRDELIRVFARREATDIRVLHLGDEFGDGENDPDDDAPWTPPRPLELLVTTALHRGSGEAYQLETIASKLLRTRVRVESATRLELFDKPALERARADSTPL</sequence>
<keyword evidence="2" id="KW-1185">Reference proteome</keyword>
<organism evidence="1 2">
    <name type="scientific">Agromyces lapidis</name>
    <dbReference type="NCBI Taxonomy" id="279574"/>
    <lineage>
        <taxon>Bacteria</taxon>
        <taxon>Bacillati</taxon>
        <taxon>Actinomycetota</taxon>
        <taxon>Actinomycetes</taxon>
        <taxon>Micrococcales</taxon>
        <taxon>Microbacteriaceae</taxon>
        <taxon>Agromyces</taxon>
    </lineage>
</organism>
<reference evidence="1 2" key="1">
    <citation type="submission" date="2024-09" db="EMBL/GenBank/DDBJ databases">
        <authorList>
            <person name="Sun Q."/>
            <person name="Mori K."/>
        </authorList>
    </citation>
    <scope>NUCLEOTIDE SEQUENCE [LARGE SCALE GENOMIC DNA]</scope>
    <source>
        <strain evidence="1 2">JCM 14321</strain>
    </source>
</reference>
<evidence type="ECO:0000313" key="1">
    <source>
        <dbReference type="EMBL" id="MFB9641324.1"/>
    </source>
</evidence>
<evidence type="ECO:0008006" key="3">
    <source>
        <dbReference type="Google" id="ProtNLM"/>
    </source>
</evidence>
<protein>
    <recommendedName>
        <fullName evidence="3">CopG family transcriptional regulator</fullName>
    </recommendedName>
</protein>
<comment type="caution">
    <text evidence="1">The sequence shown here is derived from an EMBL/GenBank/DDBJ whole genome shotgun (WGS) entry which is preliminary data.</text>
</comment>
<dbReference type="EMBL" id="JBHMBL010000001">
    <property type="protein sequence ID" value="MFB9641324.1"/>
    <property type="molecule type" value="Genomic_DNA"/>
</dbReference>
<dbReference type="RefSeq" id="WP_157422932.1">
    <property type="nucleotide sequence ID" value="NZ_BAAANI010000006.1"/>
</dbReference>
<proteinExistence type="predicted"/>
<accession>A0ABV5SLV8</accession>